<evidence type="ECO:0000313" key="2">
    <source>
        <dbReference type="EMBL" id="TWT74049.1"/>
    </source>
</evidence>
<dbReference type="EMBL" id="SJPK01000002">
    <property type="protein sequence ID" value="TWT74049.1"/>
    <property type="molecule type" value="Genomic_DNA"/>
</dbReference>
<proteinExistence type="predicted"/>
<comment type="caution">
    <text evidence="2">The sequence shown here is derived from an EMBL/GenBank/DDBJ whole genome shotgun (WGS) entry which is preliminary data.</text>
</comment>
<evidence type="ECO:0000256" key="1">
    <source>
        <dbReference type="SAM" id="MobiDB-lite"/>
    </source>
</evidence>
<gene>
    <name evidence="2" type="ORF">CA85_09330</name>
</gene>
<keyword evidence="3" id="KW-1185">Reference proteome</keyword>
<organism evidence="2 3">
    <name type="scientific">Allorhodopirellula solitaria</name>
    <dbReference type="NCBI Taxonomy" id="2527987"/>
    <lineage>
        <taxon>Bacteria</taxon>
        <taxon>Pseudomonadati</taxon>
        <taxon>Planctomycetota</taxon>
        <taxon>Planctomycetia</taxon>
        <taxon>Pirellulales</taxon>
        <taxon>Pirellulaceae</taxon>
        <taxon>Allorhodopirellula</taxon>
    </lineage>
</organism>
<dbReference type="AlphaFoldDB" id="A0A5C5YGD6"/>
<evidence type="ECO:0000313" key="3">
    <source>
        <dbReference type="Proteomes" id="UP000318053"/>
    </source>
</evidence>
<feature type="region of interest" description="Disordered" evidence="1">
    <location>
        <begin position="112"/>
        <end position="141"/>
    </location>
</feature>
<name>A0A5C5YGD6_9BACT</name>
<dbReference type="Proteomes" id="UP000318053">
    <property type="component" value="Unassembled WGS sequence"/>
</dbReference>
<sequence length="244" mass="25923">MGSSGGNVDRIQSPDFPIELFRPIHDTGTIPGKGILFRKVIVSNFPLIRTAIHFCLIATIVVQPTAMVAAQGTCAQNAENESCCHAKSVCSSCQCCEVAAAGDRCGCCNEGDHEASDPNTKQPAAPDADEQDADDSGRDAHGMKEQVGRKFDIVDEPSTAINAVPAQPPIARSACRCGVHSEPAAPPVQRVPVSQPRELVVIAYLDHLAADSALSCSPKPATSRQPVGDLAPHFSQRFLCIWRI</sequence>
<protein>
    <submittedName>
        <fullName evidence="2">Uncharacterized protein</fullName>
    </submittedName>
</protein>
<reference evidence="2 3" key="1">
    <citation type="submission" date="2019-02" db="EMBL/GenBank/DDBJ databases">
        <title>Deep-cultivation of Planctomycetes and their phenomic and genomic characterization uncovers novel biology.</title>
        <authorList>
            <person name="Wiegand S."/>
            <person name="Jogler M."/>
            <person name="Boedeker C."/>
            <person name="Pinto D."/>
            <person name="Vollmers J."/>
            <person name="Rivas-Marin E."/>
            <person name="Kohn T."/>
            <person name="Peeters S.H."/>
            <person name="Heuer A."/>
            <person name="Rast P."/>
            <person name="Oberbeckmann S."/>
            <person name="Bunk B."/>
            <person name="Jeske O."/>
            <person name="Meyerdierks A."/>
            <person name="Storesund J.E."/>
            <person name="Kallscheuer N."/>
            <person name="Luecker S."/>
            <person name="Lage O.M."/>
            <person name="Pohl T."/>
            <person name="Merkel B.J."/>
            <person name="Hornburger P."/>
            <person name="Mueller R.-W."/>
            <person name="Bruemmer F."/>
            <person name="Labrenz M."/>
            <person name="Spormann A.M."/>
            <person name="Op Den Camp H."/>
            <person name="Overmann J."/>
            <person name="Amann R."/>
            <person name="Jetten M.S.M."/>
            <person name="Mascher T."/>
            <person name="Medema M.H."/>
            <person name="Devos D.P."/>
            <person name="Kaster A.-K."/>
            <person name="Ovreas L."/>
            <person name="Rohde M."/>
            <person name="Galperin M.Y."/>
            <person name="Jogler C."/>
        </authorList>
    </citation>
    <scope>NUCLEOTIDE SEQUENCE [LARGE SCALE GENOMIC DNA]</scope>
    <source>
        <strain evidence="2 3">CA85</strain>
    </source>
</reference>
<accession>A0A5C5YGD6</accession>